<keyword evidence="7" id="KW-1185">Reference proteome</keyword>
<evidence type="ECO:0000256" key="2">
    <source>
        <dbReference type="ARBA" id="ARBA00022679"/>
    </source>
</evidence>
<feature type="domain" description="Formyl transferase N-terminal" evidence="5">
    <location>
        <begin position="7"/>
        <end position="188"/>
    </location>
</feature>
<feature type="site" description="Raises pKa of active site His" evidence="4">
    <location>
        <position position="151"/>
    </location>
</feature>
<dbReference type="InterPro" id="IPR002376">
    <property type="entry name" value="Formyl_transf_N"/>
</dbReference>
<protein>
    <recommendedName>
        <fullName evidence="4">Phosphoribosylglycinamide formyltransferase</fullName>
        <ecNumber evidence="4">2.1.2.2</ecNumber>
    </recommendedName>
    <alternativeName>
        <fullName evidence="4">5'-phosphoribosylglycinamide transformylase</fullName>
    </alternativeName>
    <alternativeName>
        <fullName evidence="4">GAR transformylase</fullName>
        <shortName evidence="4">GART</shortName>
    </alternativeName>
</protein>
<dbReference type="HAMAP" id="MF_01930">
    <property type="entry name" value="PurN"/>
    <property type="match status" value="1"/>
</dbReference>
<dbReference type="EC" id="2.1.2.2" evidence="4"/>
<comment type="function">
    <text evidence="4">Catalyzes the transfer of a formyl group from 10-formyltetrahydrofolate to 5-phospho-ribosyl-glycinamide (GAR), producing 5-phospho-ribosyl-N-formylglycinamide (FGAR) and tetrahydrofolate.</text>
</comment>
<comment type="catalytic activity">
    <reaction evidence="4">
        <text>N(1)-(5-phospho-beta-D-ribosyl)glycinamide + (6R)-10-formyltetrahydrofolate = N(2)-formyl-N(1)-(5-phospho-beta-D-ribosyl)glycinamide + (6S)-5,6,7,8-tetrahydrofolate + H(+)</text>
        <dbReference type="Rhea" id="RHEA:15053"/>
        <dbReference type="ChEBI" id="CHEBI:15378"/>
        <dbReference type="ChEBI" id="CHEBI:57453"/>
        <dbReference type="ChEBI" id="CHEBI:143788"/>
        <dbReference type="ChEBI" id="CHEBI:147286"/>
        <dbReference type="ChEBI" id="CHEBI:195366"/>
        <dbReference type="EC" id="2.1.2.2"/>
    </reaction>
</comment>
<dbReference type="SUPFAM" id="SSF53328">
    <property type="entry name" value="Formyltransferase"/>
    <property type="match status" value="1"/>
</dbReference>
<evidence type="ECO:0000256" key="4">
    <source>
        <dbReference type="HAMAP-Rule" id="MF_01930"/>
    </source>
</evidence>
<proteinExistence type="inferred from homology"/>
<dbReference type="Proteomes" id="UP001230156">
    <property type="component" value="Unassembled WGS sequence"/>
</dbReference>
<evidence type="ECO:0000259" key="5">
    <source>
        <dbReference type="Pfam" id="PF00551"/>
    </source>
</evidence>
<dbReference type="RefSeq" id="WP_379954869.1">
    <property type="nucleotide sequence ID" value="NZ_JAUYVI010000002.1"/>
</dbReference>
<organism evidence="6 7">
    <name type="scientific">Dongia sedimenti</name>
    <dbReference type="NCBI Taxonomy" id="3064282"/>
    <lineage>
        <taxon>Bacteria</taxon>
        <taxon>Pseudomonadati</taxon>
        <taxon>Pseudomonadota</taxon>
        <taxon>Alphaproteobacteria</taxon>
        <taxon>Rhodospirillales</taxon>
        <taxon>Dongiaceae</taxon>
        <taxon>Dongia</taxon>
    </lineage>
</organism>
<dbReference type="PANTHER" id="PTHR43369">
    <property type="entry name" value="PHOSPHORIBOSYLGLYCINAMIDE FORMYLTRANSFERASE"/>
    <property type="match status" value="1"/>
</dbReference>
<sequence>MVTKPLKVAVLISGRGSNLQALIDHFGPVITSSPVRIVKVISNRPDVGGIERAKKAGIPTAVIDHKTFPDRVAFDATLDRAIRESGAELVVLAGFMRLLTEGFVAAWRDRMVNIHPALLPSFRGVDTHRRALKRGVKLHGATVHFVRHETDTGPIIAQAAVPVLASDTPDTLGARVLAAEHKLFPLALRLIAEGRVTIEDDRAIVDGRTEPTVLFSPAL</sequence>
<dbReference type="EMBL" id="JAUYVI010000002">
    <property type="protein sequence ID" value="MDQ7247467.1"/>
    <property type="molecule type" value="Genomic_DNA"/>
</dbReference>
<dbReference type="InterPro" id="IPR036477">
    <property type="entry name" value="Formyl_transf_N_sf"/>
</dbReference>
<evidence type="ECO:0000256" key="3">
    <source>
        <dbReference type="ARBA" id="ARBA00022755"/>
    </source>
</evidence>
<comment type="pathway">
    <text evidence="1 4">Purine metabolism; IMP biosynthesis via de novo pathway; N(2)-formyl-N(1)-(5-phospho-D-ribosyl)glycinamide from N(1)-(5-phospho-D-ribosyl)glycinamide (10-formyl THF route): step 1/1.</text>
</comment>
<accession>A0ABU0YJT9</accession>
<reference evidence="7" key="1">
    <citation type="submission" date="2023-08" db="EMBL/GenBank/DDBJ databases">
        <title>Rhodospirillaceae gen. nov., a novel taxon isolated from the Yangtze River Yuezi River estuary sludge.</title>
        <authorList>
            <person name="Ruan L."/>
        </authorList>
    </citation>
    <scope>NUCLEOTIDE SEQUENCE [LARGE SCALE GENOMIC DNA]</scope>
    <source>
        <strain evidence="7">R-7</strain>
    </source>
</reference>
<dbReference type="NCBIfam" id="TIGR00639">
    <property type="entry name" value="PurN"/>
    <property type="match status" value="1"/>
</dbReference>
<dbReference type="PANTHER" id="PTHR43369:SF2">
    <property type="entry name" value="PHOSPHORIBOSYLGLYCINAMIDE FORMYLTRANSFERASE"/>
    <property type="match status" value="1"/>
</dbReference>
<feature type="binding site" evidence="4">
    <location>
        <begin position="96"/>
        <end position="99"/>
    </location>
    <ligand>
        <name>(6R)-10-formyltetrahydrofolate</name>
        <dbReference type="ChEBI" id="CHEBI:195366"/>
    </ligand>
</feature>
<dbReference type="InterPro" id="IPR004607">
    <property type="entry name" value="GART"/>
</dbReference>
<dbReference type="CDD" id="cd08645">
    <property type="entry name" value="FMT_core_GART"/>
    <property type="match status" value="1"/>
</dbReference>
<gene>
    <name evidence="4 6" type="primary">purN</name>
    <name evidence="6" type="ORF">Q8A70_07300</name>
</gene>
<keyword evidence="2 4" id="KW-0808">Transferase</keyword>
<evidence type="ECO:0000256" key="1">
    <source>
        <dbReference type="ARBA" id="ARBA00005054"/>
    </source>
</evidence>
<feature type="active site" description="Proton donor" evidence="4">
    <location>
        <position position="115"/>
    </location>
</feature>
<comment type="caution">
    <text evidence="6">The sequence shown here is derived from an EMBL/GenBank/DDBJ whole genome shotgun (WGS) entry which is preliminary data.</text>
</comment>
<dbReference type="Gene3D" id="3.40.50.170">
    <property type="entry name" value="Formyl transferase, N-terminal domain"/>
    <property type="match status" value="1"/>
</dbReference>
<feature type="binding site" evidence="4">
    <location>
        <position position="113"/>
    </location>
    <ligand>
        <name>(6R)-10-formyltetrahydrofolate</name>
        <dbReference type="ChEBI" id="CHEBI:195366"/>
    </ligand>
</feature>
<comment type="similarity">
    <text evidence="4">Belongs to the GART family.</text>
</comment>
<dbReference type="GO" id="GO:0004644">
    <property type="term" value="F:phosphoribosylglycinamide formyltransferase activity"/>
    <property type="evidence" value="ECO:0007669"/>
    <property type="project" value="UniProtKB-EC"/>
</dbReference>
<feature type="binding site" evidence="4">
    <location>
        <begin position="16"/>
        <end position="18"/>
    </location>
    <ligand>
        <name>N(1)-(5-phospho-beta-D-ribosyl)glycinamide</name>
        <dbReference type="ChEBI" id="CHEBI:143788"/>
    </ligand>
</feature>
<evidence type="ECO:0000313" key="6">
    <source>
        <dbReference type="EMBL" id="MDQ7247467.1"/>
    </source>
</evidence>
<dbReference type="Pfam" id="PF00551">
    <property type="entry name" value="Formyl_trans_N"/>
    <property type="match status" value="1"/>
</dbReference>
<evidence type="ECO:0000313" key="7">
    <source>
        <dbReference type="Proteomes" id="UP001230156"/>
    </source>
</evidence>
<name>A0ABU0YJT9_9PROT</name>
<feature type="binding site" evidence="4">
    <location>
        <position position="71"/>
    </location>
    <ligand>
        <name>(6R)-10-formyltetrahydrofolate</name>
        <dbReference type="ChEBI" id="CHEBI:195366"/>
    </ligand>
</feature>
<keyword evidence="3 4" id="KW-0658">Purine biosynthesis</keyword>